<keyword evidence="3" id="KW-1185">Reference proteome</keyword>
<dbReference type="OrthoDB" id="5149635at2759"/>
<dbReference type="EMBL" id="ML994341">
    <property type="protein sequence ID" value="KAF2196687.1"/>
    <property type="molecule type" value="Genomic_DNA"/>
</dbReference>
<comment type="caution">
    <text evidence="2">The sequence shown here is derived from an EMBL/GenBank/DDBJ whole genome shotgun (WGS) entry which is preliminary data.</text>
</comment>
<protein>
    <submittedName>
        <fullName evidence="2">Uncharacterized protein</fullName>
    </submittedName>
</protein>
<sequence>MSETIFTFSQRGGHFFQCPLERKHARLPRKLASLLMNSRVSRVYHVTLGFSQSFVITYRDSTGKDRIESADLPSELHSFLYARGTSSSQLLRNIPQLRVILGPYNSSFFAHDGSSYRWMNLPSALLAAIKSRINDGSWIDKPRIMALGADSNFLLITQKNAAVWNLENYRTLGKLMEFSKSQENGIEEVMNVVLNPHRYECFVAESRNGMVISENLPIPSVKDMDAMKEAVKRDTNREEEEKLERERKRGHAQKRPSLNRQAILRRVWSDRADQLRSEVGDYKVKLSLSLNLSTGSIARMFS</sequence>
<reference evidence="2" key="1">
    <citation type="journal article" date="2020" name="Stud. Mycol.">
        <title>101 Dothideomycetes genomes: a test case for predicting lifestyles and emergence of pathogens.</title>
        <authorList>
            <person name="Haridas S."/>
            <person name="Albert R."/>
            <person name="Binder M."/>
            <person name="Bloem J."/>
            <person name="Labutti K."/>
            <person name="Salamov A."/>
            <person name="Andreopoulos B."/>
            <person name="Baker S."/>
            <person name="Barry K."/>
            <person name="Bills G."/>
            <person name="Bluhm B."/>
            <person name="Cannon C."/>
            <person name="Castanera R."/>
            <person name="Culley D."/>
            <person name="Daum C."/>
            <person name="Ezra D."/>
            <person name="Gonzalez J."/>
            <person name="Henrissat B."/>
            <person name="Kuo A."/>
            <person name="Liang C."/>
            <person name="Lipzen A."/>
            <person name="Lutzoni F."/>
            <person name="Magnuson J."/>
            <person name="Mondo S."/>
            <person name="Nolan M."/>
            <person name="Ohm R."/>
            <person name="Pangilinan J."/>
            <person name="Park H.-J."/>
            <person name="Ramirez L."/>
            <person name="Alfaro M."/>
            <person name="Sun H."/>
            <person name="Tritt A."/>
            <person name="Yoshinaga Y."/>
            <person name="Zwiers L.-H."/>
            <person name="Turgeon B."/>
            <person name="Goodwin S."/>
            <person name="Spatafora J."/>
            <person name="Crous P."/>
            <person name="Grigoriev I."/>
        </authorList>
    </citation>
    <scope>NUCLEOTIDE SEQUENCE</scope>
    <source>
        <strain evidence="2">ATCC 74209</strain>
    </source>
</reference>
<organism evidence="2 3">
    <name type="scientific">Delitschia confertaspora ATCC 74209</name>
    <dbReference type="NCBI Taxonomy" id="1513339"/>
    <lineage>
        <taxon>Eukaryota</taxon>
        <taxon>Fungi</taxon>
        <taxon>Dikarya</taxon>
        <taxon>Ascomycota</taxon>
        <taxon>Pezizomycotina</taxon>
        <taxon>Dothideomycetes</taxon>
        <taxon>Pleosporomycetidae</taxon>
        <taxon>Pleosporales</taxon>
        <taxon>Delitschiaceae</taxon>
        <taxon>Delitschia</taxon>
    </lineage>
</organism>
<proteinExistence type="predicted"/>
<feature type="region of interest" description="Disordered" evidence="1">
    <location>
        <begin position="230"/>
        <end position="256"/>
    </location>
</feature>
<dbReference type="Proteomes" id="UP000799536">
    <property type="component" value="Unassembled WGS sequence"/>
</dbReference>
<evidence type="ECO:0000256" key="1">
    <source>
        <dbReference type="SAM" id="MobiDB-lite"/>
    </source>
</evidence>
<evidence type="ECO:0000313" key="3">
    <source>
        <dbReference type="Proteomes" id="UP000799536"/>
    </source>
</evidence>
<gene>
    <name evidence="2" type="ORF">GQ43DRAFT_484735</name>
</gene>
<evidence type="ECO:0000313" key="2">
    <source>
        <dbReference type="EMBL" id="KAF2196687.1"/>
    </source>
</evidence>
<name>A0A9P4MN71_9PLEO</name>
<feature type="compositionally biased region" description="Basic and acidic residues" evidence="1">
    <location>
        <begin position="230"/>
        <end position="247"/>
    </location>
</feature>
<accession>A0A9P4MN71</accession>
<dbReference type="AlphaFoldDB" id="A0A9P4MN71"/>